<feature type="compositionally biased region" description="Polar residues" evidence="1">
    <location>
        <begin position="32"/>
        <end position="44"/>
    </location>
</feature>
<dbReference type="AlphaFoldDB" id="G2XZ32"/>
<gene>
    <name evidence="2" type="ORF">BofuT4_uP047370.1</name>
</gene>
<evidence type="ECO:0000313" key="2">
    <source>
        <dbReference type="EMBL" id="CCD45719.1"/>
    </source>
</evidence>
<evidence type="ECO:0000256" key="1">
    <source>
        <dbReference type="SAM" id="MobiDB-lite"/>
    </source>
</evidence>
<dbReference type="HOGENOM" id="CLU_2941431_0_0_1"/>
<feature type="region of interest" description="Disordered" evidence="1">
    <location>
        <begin position="27"/>
        <end position="60"/>
    </location>
</feature>
<reference evidence="3" key="1">
    <citation type="journal article" date="2011" name="PLoS Genet.">
        <title>Genomic analysis of the necrotrophic fungal pathogens Sclerotinia sclerotiorum and Botrytis cinerea.</title>
        <authorList>
            <person name="Amselem J."/>
            <person name="Cuomo C.A."/>
            <person name="van Kan J.A."/>
            <person name="Viaud M."/>
            <person name="Benito E.P."/>
            <person name="Couloux A."/>
            <person name="Coutinho P.M."/>
            <person name="de Vries R.P."/>
            <person name="Dyer P.S."/>
            <person name="Fillinger S."/>
            <person name="Fournier E."/>
            <person name="Gout L."/>
            <person name="Hahn M."/>
            <person name="Kohn L."/>
            <person name="Lapalu N."/>
            <person name="Plummer K.M."/>
            <person name="Pradier J.M."/>
            <person name="Quevillon E."/>
            <person name="Sharon A."/>
            <person name="Simon A."/>
            <person name="ten Have A."/>
            <person name="Tudzynski B."/>
            <person name="Tudzynski P."/>
            <person name="Wincker P."/>
            <person name="Andrew M."/>
            <person name="Anthouard V."/>
            <person name="Beever R.E."/>
            <person name="Beffa R."/>
            <person name="Benoit I."/>
            <person name="Bouzid O."/>
            <person name="Brault B."/>
            <person name="Chen Z."/>
            <person name="Choquer M."/>
            <person name="Collemare J."/>
            <person name="Cotton P."/>
            <person name="Danchin E.G."/>
            <person name="Da Silva C."/>
            <person name="Gautier A."/>
            <person name="Giraud C."/>
            <person name="Giraud T."/>
            <person name="Gonzalez C."/>
            <person name="Grossetete S."/>
            <person name="Guldener U."/>
            <person name="Henrissat B."/>
            <person name="Howlett B.J."/>
            <person name="Kodira C."/>
            <person name="Kretschmer M."/>
            <person name="Lappartient A."/>
            <person name="Leroch M."/>
            <person name="Levis C."/>
            <person name="Mauceli E."/>
            <person name="Neuveglise C."/>
            <person name="Oeser B."/>
            <person name="Pearson M."/>
            <person name="Poulain J."/>
            <person name="Poussereau N."/>
            <person name="Quesneville H."/>
            <person name="Rascle C."/>
            <person name="Schumacher J."/>
            <person name="Segurens B."/>
            <person name="Sexton A."/>
            <person name="Silva E."/>
            <person name="Sirven C."/>
            <person name="Soanes D.M."/>
            <person name="Talbot N.J."/>
            <person name="Templeton M."/>
            <person name="Yandava C."/>
            <person name="Yarden O."/>
            <person name="Zeng Q."/>
            <person name="Rollins J.A."/>
            <person name="Lebrun M.H."/>
            <person name="Dickman M."/>
        </authorList>
    </citation>
    <scope>NUCLEOTIDE SEQUENCE [LARGE SCALE GENOMIC DNA]</scope>
    <source>
        <strain evidence="3">T4</strain>
    </source>
</reference>
<protein>
    <submittedName>
        <fullName evidence="2">Uncharacterized protein</fullName>
    </submittedName>
</protein>
<dbReference type="InParanoid" id="G2XZ32"/>
<feature type="compositionally biased region" description="Basic and acidic residues" evidence="1">
    <location>
        <begin position="46"/>
        <end position="60"/>
    </location>
</feature>
<sequence length="60" mass="7052">MSSSKLSRYQLLALQLPLNDQIYISDEKSRKANNPTYRSDTLNSFKRPDRADVKAKERHR</sequence>
<dbReference type="EMBL" id="FQ790278">
    <property type="protein sequence ID" value="CCD45719.1"/>
    <property type="molecule type" value="Genomic_DNA"/>
</dbReference>
<organism evidence="2 3">
    <name type="scientific">Botryotinia fuckeliana (strain T4)</name>
    <name type="common">Noble rot fungus</name>
    <name type="synonym">Botrytis cinerea</name>
    <dbReference type="NCBI Taxonomy" id="999810"/>
    <lineage>
        <taxon>Eukaryota</taxon>
        <taxon>Fungi</taxon>
        <taxon>Dikarya</taxon>
        <taxon>Ascomycota</taxon>
        <taxon>Pezizomycotina</taxon>
        <taxon>Leotiomycetes</taxon>
        <taxon>Helotiales</taxon>
        <taxon>Sclerotiniaceae</taxon>
        <taxon>Botrytis</taxon>
    </lineage>
</organism>
<proteinExistence type="predicted"/>
<dbReference type="Proteomes" id="UP000008177">
    <property type="component" value="Unplaced contigs"/>
</dbReference>
<evidence type="ECO:0000313" key="3">
    <source>
        <dbReference type="Proteomes" id="UP000008177"/>
    </source>
</evidence>
<accession>G2XZ32</accession>
<name>G2XZ32_BOTF4</name>